<keyword evidence="3" id="KW-0175">Coiled coil</keyword>
<dbReference type="PANTHER" id="PTHR11875">
    <property type="entry name" value="TESTIS-SPECIFIC Y-ENCODED PROTEIN"/>
    <property type="match status" value="1"/>
</dbReference>
<dbReference type="GO" id="GO:0006334">
    <property type="term" value="P:nucleosome assembly"/>
    <property type="evidence" value="ECO:0007669"/>
    <property type="project" value="InterPro"/>
</dbReference>
<dbReference type="GO" id="GO:0005634">
    <property type="term" value="C:nucleus"/>
    <property type="evidence" value="ECO:0007669"/>
    <property type="project" value="InterPro"/>
</dbReference>
<evidence type="ECO:0000313" key="6">
    <source>
        <dbReference type="Proteomes" id="UP000002036"/>
    </source>
</evidence>
<evidence type="ECO:0000256" key="2">
    <source>
        <dbReference type="RuleBase" id="RU003876"/>
    </source>
</evidence>
<dbReference type="Pfam" id="PF00956">
    <property type="entry name" value="NAP"/>
    <property type="match status" value="1"/>
</dbReference>
<sequence length="272" mass="31280">MEEDKVSKSLEALARVEDEVEKAERETEFLRLKKLSAVYLNRKEAIAGIPGFWKVVLSQHSDFANYVRAADLKYIDCISAIEVTWLCVEDEKADHRDFTVTINFDAIDGDFESQTVSKTFRIEHDVSKFIYRSKRTEEDDLRDEELGFLTSTPTEIKWPKSFDGINPSLVTDKTTSEGKRNYRTGMKSFFSWFKWTGLKPGKEFPNGDGLASLISEDLYPNCTKYYTEAQIDLEEENVDEDDESDEPLQLESSDGEPEDCDGKQKSVKRRKV</sequence>
<proteinExistence type="inferred from homology"/>
<evidence type="ECO:0000313" key="5">
    <source>
        <dbReference type="EMBL" id="CAR23913.1"/>
    </source>
</evidence>
<dbReference type="KEGG" id="lth:KLTH0F03190g"/>
<organism evidence="5 6">
    <name type="scientific">Lachancea thermotolerans (strain ATCC 56472 / CBS 6340 / NRRL Y-8284)</name>
    <name type="common">Yeast</name>
    <name type="synonym">Kluyveromyces thermotolerans</name>
    <dbReference type="NCBI Taxonomy" id="559295"/>
    <lineage>
        <taxon>Eukaryota</taxon>
        <taxon>Fungi</taxon>
        <taxon>Dikarya</taxon>
        <taxon>Ascomycota</taxon>
        <taxon>Saccharomycotina</taxon>
        <taxon>Saccharomycetes</taxon>
        <taxon>Saccharomycetales</taxon>
        <taxon>Saccharomycetaceae</taxon>
        <taxon>Lachancea</taxon>
    </lineage>
</organism>
<dbReference type="GeneID" id="8292542"/>
<gene>
    <name evidence="5" type="ordered locus">KLTH0F03190g</name>
</gene>
<reference evidence="5 6" key="1">
    <citation type="journal article" date="2009" name="Genome Res.">
        <title>Comparative genomics of protoploid Saccharomycetaceae.</title>
        <authorList>
            <consortium name="The Genolevures Consortium"/>
            <person name="Souciet J.-L."/>
            <person name="Dujon B."/>
            <person name="Gaillardin C."/>
            <person name="Johnston M."/>
            <person name="Baret P.V."/>
            <person name="Cliften P."/>
            <person name="Sherman D.J."/>
            <person name="Weissenbach J."/>
            <person name="Westhof E."/>
            <person name="Wincker P."/>
            <person name="Jubin C."/>
            <person name="Poulain J."/>
            <person name="Barbe V."/>
            <person name="Segurens B."/>
            <person name="Artiguenave F."/>
            <person name="Anthouard V."/>
            <person name="Vacherie B."/>
            <person name="Val M.-E."/>
            <person name="Fulton R.S."/>
            <person name="Minx P."/>
            <person name="Wilson R."/>
            <person name="Durrens P."/>
            <person name="Jean G."/>
            <person name="Marck C."/>
            <person name="Martin T."/>
            <person name="Nikolski M."/>
            <person name="Rolland T."/>
            <person name="Seret M.-L."/>
            <person name="Casaregola S."/>
            <person name="Despons L."/>
            <person name="Fairhead C."/>
            <person name="Fischer G."/>
            <person name="Lafontaine I."/>
            <person name="Leh V."/>
            <person name="Lemaire M."/>
            <person name="de Montigny J."/>
            <person name="Neuveglise C."/>
            <person name="Thierry A."/>
            <person name="Blanc-Lenfle I."/>
            <person name="Bleykasten C."/>
            <person name="Diffels J."/>
            <person name="Fritsch E."/>
            <person name="Frangeul L."/>
            <person name="Goeffon A."/>
            <person name="Jauniaux N."/>
            <person name="Kachouri-Lafond R."/>
            <person name="Payen C."/>
            <person name="Potier S."/>
            <person name="Pribylova L."/>
            <person name="Ozanne C."/>
            <person name="Richard G.-F."/>
            <person name="Sacerdot C."/>
            <person name="Straub M.-L."/>
            <person name="Talla E."/>
        </authorList>
    </citation>
    <scope>NUCLEOTIDE SEQUENCE [LARGE SCALE GENOMIC DNA]</scope>
    <source>
        <strain evidence="6">ATCC 56472 / CBS 6340 / NRRL Y-8284</strain>
    </source>
</reference>
<dbReference type="OMA" id="PGKEFPN"/>
<name>C5DKB2_LACTC</name>
<dbReference type="EMBL" id="CU928170">
    <property type="protein sequence ID" value="CAR23913.1"/>
    <property type="molecule type" value="Genomic_DNA"/>
</dbReference>
<dbReference type="InterPro" id="IPR037231">
    <property type="entry name" value="NAP-like_sf"/>
</dbReference>
<dbReference type="InterPro" id="IPR002164">
    <property type="entry name" value="NAP_family"/>
</dbReference>
<dbReference type="STRING" id="559295.C5DKB2"/>
<dbReference type="eggNOG" id="KOG1508">
    <property type="taxonomic scope" value="Eukaryota"/>
</dbReference>
<accession>C5DKB2</accession>
<dbReference type="OrthoDB" id="19419at2759"/>
<dbReference type="SUPFAM" id="SSF143113">
    <property type="entry name" value="NAP-like"/>
    <property type="match status" value="1"/>
</dbReference>
<dbReference type="Proteomes" id="UP000002036">
    <property type="component" value="Chromosome F"/>
</dbReference>
<dbReference type="Gene3D" id="3.30.1120.90">
    <property type="entry name" value="Nucleosome assembly protein"/>
    <property type="match status" value="1"/>
</dbReference>
<keyword evidence="6" id="KW-1185">Reference proteome</keyword>
<comment type="similarity">
    <text evidence="1 2">Belongs to the nucleosome assembly protein (NAP) family.</text>
</comment>
<evidence type="ECO:0000256" key="4">
    <source>
        <dbReference type="SAM" id="MobiDB-lite"/>
    </source>
</evidence>
<feature type="compositionally biased region" description="Acidic residues" evidence="4">
    <location>
        <begin position="234"/>
        <end position="259"/>
    </location>
</feature>
<protein>
    <submittedName>
        <fullName evidence="5">KLTH0F03190p</fullName>
    </submittedName>
</protein>
<evidence type="ECO:0000256" key="1">
    <source>
        <dbReference type="ARBA" id="ARBA00009947"/>
    </source>
</evidence>
<feature type="coiled-coil region" evidence="3">
    <location>
        <begin position="6"/>
        <end position="33"/>
    </location>
</feature>
<dbReference type="HOGENOM" id="CLU_072852_0_0_1"/>
<feature type="region of interest" description="Disordered" evidence="4">
    <location>
        <begin position="234"/>
        <end position="272"/>
    </location>
</feature>
<dbReference type="InParanoid" id="C5DKB2"/>
<dbReference type="FunCoup" id="C5DKB2">
    <property type="interactions" value="644"/>
</dbReference>
<dbReference type="RefSeq" id="XP_002554350.1">
    <property type="nucleotide sequence ID" value="XM_002554304.1"/>
</dbReference>
<dbReference type="AlphaFoldDB" id="C5DKB2"/>
<evidence type="ECO:0000256" key="3">
    <source>
        <dbReference type="SAM" id="Coils"/>
    </source>
</evidence>